<comment type="caution">
    <text evidence="1">The sequence shown here is derived from an EMBL/GenBank/DDBJ whole genome shotgun (WGS) entry which is preliminary data.</text>
</comment>
<keyword evidence="2" id="KW-1185">Reference proteome</keyword>
<sequence>MEALTKLADAIGQPSSTVAEKAKALFPFIAQESEMREFGVDDREPVAVSECVKPESHG</sequence>
<dbReference type="Proteomes" id="UP001499942">
    <property type="component" value="Unassembled WGS sequence"/>
</dbReference>
<accession>A0ABN3LIJ1</accession>
<evidence type="ECO:0000313" key="2">
    <source>
        <dbReference type="Proteomes" id="UP001499942"/>
    </source>
</evidence>
<protein>
    <submittedName>
        <fullName evidence="1">Uncharacterized protein</fullName>
    </submittedName>
</protein>
<dbReference type="EMBL" id="BAAASR010000006">
    <property type="protein sequence ID" value="GAA2483509.1"/>
    <property type="molecule type" value="Genomic_DNA"/>
</dbReference>
<name>A0ABN3LIJ1_9ACTN</name>
<organism evidence="1 2">
    <name type="scientific">Streptomyces gobitricini</name>
    <dbReference type="NCBI Taxonomy" id="68211"/>
    <lineage>
        <taxon>Bacteria</taxon>
        <taxon>Bacillati</taxon>
        <taxon>Actinomycetota</taxon>
        <taxon>Actinomycetes</taxon>
        <taxon>Kitasatosporales</taxon>
        <taxon>Streptomycetaceae</taxon>
        <taxon>Streptomyces</taxon>
    </lineage>
</organism>
<evidence type="ECO:0000313" key="1">
    <source>
        <dbReference type="EMBL" id="GAA2483509.1"/>
    </source>
</evidence>
<proteinExistence type="predicted"/>
<reference evidence="1 2" key="1">
    <citation type="journal article" date="2019" name="Int. J. Syst. Evol. Microbiol.">
        <title>The Global Catalogue of Microorganisms (GCM) 10K type strain sequencing project: providing services to taxonomists for standard genome sequencing and annotation.</title>
        <authorList>
            <consortium name="The Broad Institute Genomics Platform"/>
            <consortium name="The Broad Institute Genome Sequencing Center for Infectious Disease"/>
            <person name="Wu L."/>
            <person name="Ma J."/>
        </authorList>
    </citation>
    <scope>NUCLEOTIDE SEQUENCE [LARGE SCALE GENOMIC DNA]</scope>
    <source>
        <strain evidence="1 2">JCM 5062</strain>
    </source>
</reference>
<gene>
    <name evidence="1" type="ORF">GCM10010393_12900</name>
</gene>
<dbReference type="RefSeq" id="WP_344357505.1">
    <property type="nucleotide sequence ID" value="NZ_BAAASR010000006.1"/>
</dbReference>